<evidence type="ECO:0000256" key="1">
    <source>
        <dbReference type="SAM" id="MobiDB-lite"/>
    </source>
</evidence>
<feature type="region of interest" description="Disordered" evidence="1">
    <location>
        <begin position="262"/>
        <end position="326"/>
    </location>
</feature>
<sequence>MPNPKSGSSDGSERPATARPCSVQQGDTWGAKSLLPLDSHLPLVTAPSKATKRRSSPHAAVRPEGSPVLPARDDAWRRRYESVRQGSTPVTPAAPSQTLESPQGSQSPRAASKTERLPTRDNSWTKRYEMVRKGRSPTLLVAPSQSPDLPSELLPMTADAHGSPVPEATDKLEEPSAHLGDALGSGSPPPSLPDAHLLSAALDGVPSSCPTSQAPEAIEDEKPSLHDHSGRKGRKIPLNGCSPTMSVAPTEVLEGPCGLQESPRASVEAAHWQGDAPNGIPKSSPASSHWHTLERSQGLEILSPGSSTQSVLRKQEDAPTRASTGLRSLPESYLPWPAPPWPPPFPYSSLPFPVPPWPPPRILDWDLRQRRAGDVAMTRQASVTWSLSLSSLTSGFLCALGAACPACALEPFSFSPYQMDESQSARKSALSRVRLATPESSKCARPPSAHVLIGPWRCPSSGCRSHEHSCFRNCTLAAPIRRATQHAHFALVQLREPAPLPPDAHRHRLARARLLPAHVSPGLAHVQTRPTAAPAHTRANIRAIAVHDRQPVVSQSRAVIQYKGTPLWRVTQHAQVAVAPFQAPMLSSSAPCSCLLCAALSCGTVIRGRQQALGVEGQYRWCGGRAARWDTTRRFRCHAHAPICLWCCPSSGCLTDKHGCFWNCAHATPIRLSVPRCAILSLHARWPGAQFVELLPPGRNCWFAGQAAHVLILRAKPDTFYASAEPQLAHEPMSAREWLAAPMPSKYTRPPSARVRIHRLRRHSSICLIGILDHHIGRVPAHVLRAHLFMGQPNAHTPGPFVRGRLDQRAPVLTWLAKFSARDSWHRTSAWTLLLQYWAEPCAVMNVAGWVELVVVLDVQTVLPTITDAEITRLFIFGTSLHRATTVHRPAHRARQPASDSSTAVLRCLVIYPERSVRVVLTAVRCPRLPPIWVIRERVSEARLLAHATLALRHPSKVGRLLAIVGPLVPSATIIPTLCLHREQLAKMFSSYERGCLRVTRSHTLDYR</sequence>
<dbReference type="EMBL" id="JARJCW010000095">
    <property type="protein sequence ID" value="KAJ7194886.1"/>
    <property type="molecule type" value="Genomic_DNA"/>
</dbReference>
<feature type="region of interest" description="Disordered" evidence="1">
    <location>
        <begin position="1"/>
        <end position="242"/>
    </location>
</feature>
<evidence type="ECO:0000313" key="2">
    <source>
        <dbReference type="EMBL" id="KAJ7194886.1"/>
    </source>
</evidence>
<dbReference type="AlphaFoldDB" id="A0AAD6Y7K1"/>
<comment type="caution">
    <text evidence="2">The sequence shown here is derived from an EMBL/GenBank/DDBJ whole genome shotgun (WGS) entry which is preliminary data.</text>
</comment>
<reference evidence="2" key="1">
    <citation type="submission" date="2023-03" db="EMBL/GenBank/DDBJ databases">
        <title>Massive genome expansion in bonnet fungi (Mycena s.s.) driven by repeated elements and novel gene families across ecological guilds.</title>
        <authorList>
            <consortium name="Lawrence Berkeley National Laboratory"/>
            <person name="Harder C.B."/>
            <person name="Miyauchi S."/>
            <person name="Viragh M."/>
            <person name="Kuo A."/>
            <person name="Thoen E."/>
            <person name="Andreopoulos B."/>
            <person name="Lu D."/>
            <person name="Skrede I."/>
            <person name="Drula E."/>
            <person name="Henrissat B."/>
            <person name="Morin E."/>
            <person name="Kohler A."/>
            <person name="Barry K."/>
            <person name="LaButti K."/>
            <person name="Morin E."/>
            <person name="Salamov A."/>
            <person name="Lipzen A."/>
            <person name="Mereny Z."/>
            <person name="Hegedus B."/>
            <person name="Baldrian P."/>
            <person name="Stursova M."/>
            <person name="Weitz H."/>
            <person name="Taylor A."/>
            <person name="Grigoriev I.V."/>
            <person name="Nagy L.G."/>
            <person name="Martin F."/>
            <person name="Kauserud H."/>
        </authorList>
    </citation>
    <scope>NUCLEOTIDE SEQUENCE</scope>
    <source>
        <strain evidence="2">9144</strain>
    </source>
</reference>
<feature type="compositionally biased region" description="Polar residues" evidence="1">
    <location>
        <begin position="84"/>
        <end position="109"/>
    </location>
</feature>
<keyword evidence="3" id="KW-1185">Reference proteome</keyword>
<feature type="compositionally biased region" description="Polar residues" evidence="1">
    <location>
        <begin position="1"/>
        <end position="10"/>
    </location>
</feature>
<organism evidence="2 3">
    <name type="scientific">Mycena pura</name>
    <dbReference type="NCBI Taxonomy" id="153505"/>
    <lineage>
        <taxon>Eukaryota</taxon>
        <taxon>Fungi</taxon>
        <taxon>Dikarya</taxon>
        <taxon>Basidiomycota</taxon>
        <taxon>Agaricomycotina</taxon>
        <taxon>Agaricomycetes</taxon>
        <taxon>Agaricomycetidae</taxon>
        <taxon>Agaricales</taxon>
        <taxon>Marasmiineae</taxon>
        <taxon>Mycenaceae</taxon>
        <taxon>Mycena</taxon>
    </lineage>
</organism>
<dbReference type="Proteomes" id="UP001219525">
    <property type="component" value="Unassembled WGS sequence"/>
</dbReference>
<feature type="compositionally biased region" description="Basic and acidic residues" evidence="1">
    <location>
        <begin position="71"/>
        <end position="82"/>
    </location>
</feature>
<accession>A0AAD6Y7K1</accession>
<gene>
    <name evidence="2" type="ORF">GGX14DRAFT_678100</name>
</gene>
<name>A0AAD6Y7K1_9AGAR</name>
<proteinExistence type="predicted"/>
<protein>
    <submittedName>
        <fullName evidence="2">Uncharacterized protein</fullName>
    </submittedName>
</protein>
<feature type="compositionally biased region" description="Basic and acidic residues" evidence="1">
    <location>
        <begin position="112"/>
        <end position="132"/>
    </location>
</feature>
<evidence type="ECO:0000313" key="3">
    <source>
        <dbReference type="Proteomes" id="UP001219525"/>
    </source>
</evidence>
<feature type="compositionally biased region" description="Basic and acidic residues" evidence="1">
    <location>
        <begin position="220"/>
        <end position="230"/>
    </location>
</feature>